<name>A0ABP8EYX5_9MICO</name>
<organism evidence="2 3">
    <name type="scientific">Georgenia daeguensis</name>
    <dbReference type="NCBI Taxonomy" id="908355"/>
    <lineage>
        <taxon>Bacteria</taxon>
        <taxon>Bacillati</taxon>
        <taxon>Actinomycetota</taxon>
        <taxon>Actinomycetes</taxon>
        <taxon>Micrococcales</taxon>
        <taxon>Bogoriellaceae</taxon>
        <taxon>Georgenia</taxon>
    </lineage>
</organism>
<evidence type="ECO:0000256" key="1">
    <source>
        <dbReference type="SAM" id="Phobius"/>
    </source>
</evidence>
<keyword evidence="1" id="KW-1133">Transmembrane helix</keyword>
<comment type="caution">
    <text evidence="2">The sequence shown here is derived from an EMBL/GenBank/DDBJ whole genome shotgun (WGS) entry which is preliminary data.</text>
</comment>
<keyword evidence="1" id="KW-0812">Transmembrane</keyword>
<evidence type="ECO:0000313" key="2">
    <source>
        <dbReference type="EMBL" id="GAA4288912.1"/>
    </source>
</evidence>
<feature type="transmembrane region" description="Helical" evidence="1">
    <location>
        <begin position="40"/>
        <end position="60"/>
    </location>
</feature>
<dbReference type="EMBL" id="BAABBA010000019">
    <property type="protein sequence ID" value="GAA4288912.1"/>
    <property type="molecule type" value="Genomic_DNA"/>
</dbReference>
<evidence type="ECO:0008006" key="4">
    <source>
        <dbReference type="Google" id="ProtNLM"/>
    </source>
</evidence>
<gene>
    <name evidence="2" type="ORF">GCM10022262_32720</name>
</gene>
<keyword evidence="3" id="KW-1185">Reference proteome</keyword>
<sequence>MRPPSGTPEGAPPGRPRYNAIMKFYADQPSRRARQVAGDVLVAVWLAMCTVLGMALHALLEAGAAPLRRVADVGAAIEDGMGDAGRGAGELPLLGERLRQPFDDVADSGARLQEAGADGAVLVETLAVLVAVLVAVMLSGVVLLPWLALRVRYAAGAGAVRCLQAQPGGADLLALRALASRPPAVLSAVGPAPAAAWRAGDPVTTARLAEVELGHWGVAPRTADERPGA</sequence>
<protein>
    <recommendedName>
        <fullName evidence="4">ABC transporter ATP-binding protein</fullName>
    </recommendedName>
</protein>
<accession>A0ABP8EYX5</accession>
<feature type="transmembrane region" description="Helical" evidence="1">
    <location>
        <begin position="126"/>
        <end position="149"/>
    </location>
</feature>
<keyword evidence="1" id="KW-0472">Membrane</keyword>
<dbReference type="Proteomes" id="UP001499841">
    <property type="component" value="Unassembled WGS sequence"/>
</dbReference>
<proteinExistence type="predicted"/>
<reference evidence="3" key="1">
    <citation type="journal article" date="2019" name="Int. J. Syst. Evol. Microbiol.">
        <title>The Global Catalogue of Microorganisms (GCM) 10K type strain sequencing project: providing services to taxonomists for standard genome sequencing and annotation.</title>
        <authorList>
            <consortium name="The Broad Institute Genomics Platform"/>
            <consortium name="The Broad Institute Genome Sequencing Center for Infectious Disease"/>
            <person name="Wu L."/>
            <person name="Ma J."/>
        </authorList>
    </citation>
    <scope>NUCLEOTIDE SEQUENCE [LARGE SCALE GENOMIC DNA]</scope>
    <source>
        <strain evidence="3">JCM 17459</strain>
    </source>
</reference>
<evidence type="ECO:0000313" key="3">
    <source>
        <dbReference type="Proteomes" id="UP001499841"/>
    </source>
</evidence>